<name>A0A016ASC2_BACFG</name>
<sequence length="544" mass="64505">MARILIQNHPILTFEYEPFIDKYWNTGLSEFIISKYGHITTYDHDEVDKILLSCFEYFVYQFRTLILQQDTEIFFHYVFLLHEASIDLYIEQLKGLQLPDNIDSDFPRYRRILKLILEQSCDIELTAKRSIGCQEALDIIQELYYLGNLIYEFSIRTAYHKMIPNAYFVDFEENIFTCGWQNNYGELNKLLLKYFSMDYETFFDQAALDELKQAIENNFSINYDKAIGQIPFLKKHFSERSNQTIEPYVLPINLATECNTSEDNTCLFYSGLMITKANKLSIEDTVLKPHSEKRYMFRPMLTYIVDNVERALVGDNKIAESMMVIASNTIHWNTMPEEWLQNKGMVKFMNKKGLEHDRLLENEIEKIFIANKFPYCRNTKSFKQKNKKPNVKVDIQGLGEIDFIVVNKDNKKIFISDTKYNRARYDAVGYRTDYTNFGGYETKIEAKKDWLIKNLQVLQEHLEIMFHINYSILDFEIEAIFFINTPTFYMFNGKYKAITLTRIKEYIEGSWDYPTIKLKDNSNKQFLNYTHPYFSKAPIITPFE</sequence>
<organism evidence="1 2">
    <name type="scientific">Bacteroides fragilis str. 3976T8</name>
    <dbReference type="NCBI Taxonomy" id="1339314"/>
    <lineage>
        <taxon>Bacteria</taxon>
        <taxon>Pseudomonadati</taxon>
        <taxon>Bacteroidota</taxon>
        <taxon>Bacteroidia</taxon>
        <taxon>Bacteroidales</taxon>
        <taxon>Bacteroidaceae</taxon>
        <taxon>Bacteroides</taxon>
    </lineage>
</organism>
<dbReference type="RefSeq" id="WP_032597852.1">
    <property type="nucleotide sequence ID" value="NZ_JGDS01000041.1"/>
</dbReference>
<evidence type="ECO:0000313" key="2">
    <source>
        <dbReference type="Proteomes" id="UP000020938"/>
    </source>
</evidence>
<dbReference type="AlphaFoldDB" id="A0A016ASC2"/>
<dbReference type="EMBL" id="JGDS01000041">
    <property type="protein sequence ID" value="EXZ74375.1"/>
    <property type="molecule type" value="Genomic_DNA"/>
</dbReference>
<comment type="caution">
    <text evidence="1">The sequence shown here is derived from an EMBL/GenBank/DDBJ whole genome shotgun (WGS) entry which is preliminary data.</text>
</comment>
<proteinExistence type="predicted"/>
<dbReference type="Proteomes" id="UP000020938">
    <property type="component" value="Unassembled WGS sequence"/>
</dbReference>
<protein>
    <submittedName>
        <fullName evidence="1">Uncharacterized protein</fullName>
    </submittedName>
</protein>
<gene>
    <name evidence="1" type="ORF">M123_1173</name>
</gene>
<dbReference type="PATRIC" id="fig|1339314.3.peg.1397"/>
<evidence type="ECO:0000313" key="1">
    <source>
        <dbReference type="EMBL" id="EXZ74375.1"/>
    </source>
</evidence>
<accession>A0A016ASC2</accession>
<reference evidence="1 2" key="1">
    <citation type="submission" date="2014-02" db="EMBL/GenBank/DDBJ databases">
        <authorList>
            <person name="Sears C."/>
            <person name="Carroll K."/>
            <person name="Sack B.R."/>
            <person name="Qadri F."/>
            <person name="Myers L.L."/>
            <person name="Chung G.-T."/>
            <person name="Escheverria P."/>
            <person name="Fraser C.M."/>
            <person name="Sadzewicz L."/>
            <person name="Shefchek K.A."/>
            <person name="Tallon L."/>
            <person name="Das S.P."/>
            <person name="Daugherty S."/>
            <person name="Mongodin E.F."/>
        </authorList>
    </citation>
    <scope>NUCLEOTIDE SEQUENCE [LARGE SCALE GENOMIC DNA]</scope>
    <source>
        <strain evidence="1 2">3976T8</strain>
    </source>
</reference>